<dbReference type="PANTHER" id="PTHR33279:SF2">
    <property type="entry name" value="SULFUR CARRIER PROTEIN TUSA"/>
    <property type="match status" value="1"/>
</dbReference>
<comment type="similarity">
    <text evidence="1">Belongs to the sulfur carrier protein TusA family.</text>
</comment>
<dbReference type="PROSITE" id="PS01148">
    <property type="entry name" value="UPF0033"/>
    <property type="match status" value="1"/>
</dbReference>
<dbReference type="Pfam" id="PF01206">
    <property type="entry name" value="TusA"/>
    <property type="match status" value="1"/>
</dbReference>
<dbReference type="InterPro" id="IPR001455">
    <property type="entry name" value="TusA-like"/>
</dbReference>
<accession>A0AA37WNJ0</accession>
<protein>
    <recommendedName>
        <fullName evidence="2">UPF0033 domain-containing protein</fullName>
    </recommendedName>
</protein>
<dbReference type="InterPro" id="IPR036868">
    <property type="entry name" value="TusA-like_sf"/>
</dbReference>
<comment type="caution">
    <text evidence="3">The sequence shown here is derived from an EMBL/GenBank/DDBJ whole genome shotgun (WGS) entry which is preliminary data.</text>
</comment>
<dbReference type="CDD" id="cd00291">
    <property type="entry name" value="SirA_YedF_YeeD"/>
    <property type="match status" value="1"/>
</dbReference>
<evidence type="ECO:0000313" key="4">
    <source>
        <dbReference type="Proteomes" id="UP001156870"/>
    </source>
</evidence>
<feature type="domain" description="UPF0033" evidence="2">
    <location>
        <begin position="25"/>
        <end position="49"/>
    </location>
</feature>
<reference evidence="3 4" key="1">
    <citation type="journal article" date="2014" name="Int. J. Syst. Evol. Microbiol.">
        <title>Complete genome sequence of Corynebacterium casei LMG S-19264T (=DSM 44701T), isolated from a smear-ripened cheese.</title>
        <authorList>
            <consortium name="US DOE Joint Genome Institute (JGI-PGF)"/>
            <person name="Walter F."/>
            <person name="Albersmeier A."/>
            <person name="Kalinowski J."/>
            <person name="Ruckert C."/>
        </authorList>
    </citation>
    <scope>NUCLEOTIDE SEQUENCE [LARGE SCALE GENOMIC DNA]</scope>
    <source>
        <strain evidence="3 4">NBRC 110095</strain>
    </source>
</reference>
<dbReference type="AlphaFoldDB" id="A0AA37WNJ0"/>
<dbReference type="Proteomes" id="UP001156870">
    <property type="component" value="Unassembled WGS sequence"/>
</dbReference>
<dbReference type="Gene3D" id="3.30.110.40">
    <property type="entry name" value="TusA-like domain"/>
    <property type="match status" value="1"/>
</dbReference>
<gene>
    <name evidence="3" type="ORF">GCM10007877_33240</name>
</gene>
<name>A0AA37WNJ0_9GAMM</name>
<evidence type="ECO:0000256" key="1">
    <source>
        <dbReference type="ARBA" id="ARBA00008984"/>
    </source>
</evidence>
<organism evidence="3 4">
    <name type="scientific">Marinibactrum halimedae</name>
    <dbReference type="NCBI Taxonomy" id="1444977"/>
    <lineage>
        <taxon>Bacteria</taxon>
        <taxon>Pseudomonadati</taxon>
        <taxon>Pseudomonadota</taxon>
        <taxon>Gammaproteobacteria</taxon>
        <taxon>Cellvibrionales</taxon>
        <taxon>Cellvibrionaceae</taxon>
        <taxon>Marinibactrum</taxon>
    </lineage>
</organism>
<proteinExistence type="inferred from homology"/>
<evidence type="ECO:0000259" key="2">
    <source>
        <dbReference type="PROSITE" id="PS01148"/>
    </source>
</evidence>
<dbReference type="EMBL" id="BSPD01000085">
    <property type="protein sequence ID" value="GLS27605.1"/>
    <property type="molecule type" value="Genomic_DNA"/>
</dbReference>
<dbReference type="PANTHER" id="PTHR33279">
    <property type="entry name" value="SULFUR CARRIER PROTEIN YEDF-RELATED"/>
    <property type="match status" value="1"/>
</dbReference>
<sequence>MAMLFVFENVYPIVRKFMTKVAQIVDACGLQCPMPLLKMKQALHNISVGEVVELLATDAGSQKDVAAFAKLSGHDLLVSSEEEGVYRYRLRRTH</sequence>
<evidence type="ECO:0000313" key="3">
    <source>
        <dbReference type="EMBL" id="GLS27605.1"/>
    </source>
</evidence>
<dbReference type="SUPFAM" id="SSF64307">
    <property type="entry name" value="SirA-like"/>
    <property type="match status" value="1"/>
</dbReference>
<keyword evidence="4" id="KW-1185">Reference proteome</keyword>